<dbReference type="Proteomes" id="UP000623129">
    <property type="component" value="Unassembled WGS sequence"/>
</dbReference>
<organism evidence="2 3">
    <name type="scientific">Carex littledalei</name>
    <dbReference type="NCBI Taxonomy" id="544730"/>
    <lineage>
        <taxon>Eukaryota</taxon>
        <taxon>Viridiplantae</taxon>
        <taxon>Streptophyta</taxon>
        <taxon>Embryophyta</taxon>
        <taxon>Tracheophyta</taxon>
        <taxon>Spermatophyta</taxon>
        <taxon>Magnoliopsida</taxon>
        <taxon>Liliopsida</taxon>
        <taxon>Poales</taxon>
        <taxon>Cyperaceae</taxon>
        <taxon>Cyperoideae</taxon>
        <taxon>Cariceae</taxon>
        <taxon>Carex</taxon>
        <taxon>Carex subgen. Euthyceras</taxon>
    </lineage>
</organism>
<sequence length="145" mass="16806">MSNQPDELMPDEGLGDQADRAQPRNRKKRGPSLCKNQPDGKEWVVEWDEFWRPVGQNAGKYASWVGLEARQRVDILYDSWERVDDTERDELWEAVKNQMGGKYRAAHCSREDQGIKMAHILVNRGRIYGWDKEGTGTPGFRIEEL</sequence>
<keyword evidence="3" id="KW-1185">Reference proteome</keyword>
<reference evidence="2" key="1">
    <citation type="submission" date="2020-01" db="EMBL/GenBank/DDBJ databases">
        <title>Genome sequence of Kobresia littledalei, the first chromosome-level genome in the family Cyperaceae.</title>
        <authorList>
            <person name="Qu G."/>
        </authorList>
    </citation>
    <scope>NUCLEOTIDE SEQUENCE</scope>
    <source>
        <strain evidence="2">C.B.Clarke</strain>
        <tissue evidence="2">Leaf</tissue>
    </source>
</reference>
<comment type="caution">
    <text evidence="2">The sequence shown here is derived from an EMBL/GenBank/DDBJ whole genome shotgun (WGS) entry which is preliminary data.</text>
</comment>
<dbReference type="EMBL" id="SWLB01000028">
    <property type="protein sequence ID" value="KAF3320941.1"/>
    <property type="molecule type" value="Genomic_DNA"/>
</dbReference>
<evidence type="ECO:0000313" key="3">
    <source>
        <dbReference type="Proteomes" id="UP000623129"/>
    </source>
</evidence>
<dbReference type="AlphaFoldDB" id="A0A833QE87"/>
<accession>A0A833QE87</accession>
<evidence type="ECO:0000313" key="2">
    <source>
        <dbReference type="EMBL" id="KAF3320941.1"/>
    </source>
</evidence>
<proteinExistence type="predicted"/>
<dbReference type="OrthoDB" id="1869436at2759"/>
<protein>
    <submittedName>
        <fullName evidence="2">Uncharacterized protein</fullName>
    </submittedName>
</protein>
<gene>
    <name evidence="2" type="ORF">FCM35_KLT15075</name>
</gene>
<evidence type="ECO:0000256" key="1">
    <source>
        <dbReference type="SAM" id="MobiDB-lite"/>
    </source>
</evidence>
<name>A0A833QE87_9POAL</name>
<feature type="region of interest" description="Disordered" evidence="1">
    <location>
        <begin position="1"/>
        <end position="38"/>
    </location>
</feature>